<name>A0A9E7KH65_9LILI</name>
<accession>A0A9E7KH65</accession>
<dbReference type="AlphaFoldDB" id="A0A9E7KH65"/>
<evidence type="ECO:0000313" key="1">
    <source>
        <dbReference type="EMBL" id="URE15455.1"/>
    </source>
</evidence>
<proteinExistence type="predicted"/>
<dbReference type="EMBL" id="CP097509">
    <property type="protein sequence ID" value="URE15455.1"/>
    <property type="molecule type" value="Genomic_DNA"/>
</dbReference>
<reference evidence="1" key="1">
    <citation type="submission" date="2022-05" db="EMBL/GenBank/DDBJ databases">
        <title>The Musa troglodytarum L. genome provides insights into the mechanism of non-climacteric behaviour and enrichment of carotenoids.</title>
        <authorList>
            <person name="Wang J."/>
        </authorList>
    </citation>
    <scope>NUCLEOTIDE SEQUENCE</scope>
    <source>
        <tissue evidence="1">Leaf</tissue>
    </source>
</reference>
<gene>
    <name evidence="1" type="ORF">MUK42_27085</name>
</gene>
<evidence type="ECO:0000313" key="2">
    <source>
        <dbReference type="Proteomes" id="UP001055439"/>
    </source>
</evidence>
<organism evidence="1 2">
    <name type="scientific">Musa troglodytarum</name>
    <name type="common">fe'i banana</name>
    <dbReference type="NCBI Taxonomy" id="320322"/>
    <lineage>
        <taxon>Eukaryota</taxon>
        <taxon>Viridiplantae</taxon>
        <taxon>Streptophyta</taxon>
        <taxon>Embryophyta</taxon>
        <taxon>Tracheophyta</taxon>
        <taxon>Spermatophyta</taxon>
        <taxon>Magnoliopsida</taxon>
        <taxon>Liliopsida</taxon>
        <taxon>Zingiberales</taxon>
        <taxon>Musaceae</taxon>
        <taxon>Musa</taxon>
    </lineage>
</organism>
<sequence>MAIKKGSAFVPFGDFPLNREINHDPTAPRVSSAYSIFVRALTYEDQRDTCTCRPHQGSLVSREFSANAERHGIFIVRRQAQNNSAVSALLVKCSFPDVYFTATPKSTQGQHPTLAPQDSSASTDLSIPLVNPVIDAGIFVRFQSNLASFTAELTCTMEGWHQS</sequence>
<keyword evidence="2" id="KW-1185">Reference proteome</keyword>
<dbReference type="Proteomes" id="UP001055439">
    <property type="component" value="Chromosome 7"/>
</dbReference>
<protein>
    <submittedName>
        <fullName evidence="1">Uncharacterized protein</fullName>
    </submittedName>
</protein>